<comment type="cofactor">
    <cofactor evidence="1">
        <name>Fe cation</name>
        <dbReference type="ChEBI" id="CHEBI:24875"/>
    </cofactor>
</comment>
<keyword evidence="5" id="KW-0560">Oxidoreductase</keyword>
<dbReference type="InterPro" id="IPR012348">
    <property type="entry name" value="RNR-like"/>
</dbReference>
<sequence length="376" mass="42964">MSVFNASNKTDHTKALAFLDPNGTPAIQRFDVLKYRQFDKLTDKQLGFFWRPEEVDVMRDAKDFKELTDFEKHIFTSNLKRQILLDSVQGRSPNLAFLPLATIPELETWIETWAFNETIHSRSYTHIIRNVYANPGEVFDTITELEEILACAKDISKYYDSLIEDAQWFRLLGVGKHTVNGKTVNIDLYELKKKLWLCLNSVNALEGIRFYVSFACSWAFAELKKMEGNAKIIKLIARDENVHLGSTQTLLKLLPQDDADYVKIREETREECNAMFLEAAAQEKAWAKYLFKDGSMIGLNEQLLSLYVDWLTCKRMTAVGLDCGIAKPGSNPLPWTQKWIAGSEVQVAPQETEITTYVIGGTKQDVDQNTFKGFSL</sequence>
<organism evidence="7">
    <name type="scientific">uncultured Caudovirales phage</name>
    <dbReference type="NCBI Taxonomy" id="2100421"/>
    <lineage>
        <taxon>Viruses</taxon>
        <taxon>Duplodnaviria</taxon>
        <taxon>Heunggongvirae</taxon>
        <taxon>Uroviricota</taxon>
        <taxon>Caudoviricetes</taxon>
        <taxon>Peduoviridae</taxon>
        <taxon>Maltschvirus</taxon>
        <taxon>Maltschvirus maltsch</taxon>
    </lineage>
</organism>
<dbReference type="NCBIfam" id="NF006576">
    <property type="entry name" value="PRK09101.1"/>
    <property type="match status" value="1"/>
</dbReference>
<evidence type="ECO:0000256" key="6">
    <source>
        <dbReference type="ARBA" id="ARBA00023004"/>
    </source>
</evidence>
<dbReference type="UniPathway" id="UPA00326"/>
<dbReference type="InterPro" id="IPR000358">
    <property type="entry name" value="RNR_small_fam"/>
</dbReference>
<dbReference type="Gene3D" id="1.10.620.20">
    <property type="entry name" value="Ribonucleotide Reductase, subunit A"/>
    <property type="match status" value="1"/>
</dbReference>
<dbReference type="PANTHER" id="PTHR23409:SF18">
    <property type="entry name" value="RIBONUCLEOSIDE-DIPHOSPHATE REDUCTASE SUBUNIT M2"/>
    <property type="match status" value="1"/>
</dbReference>
<dbReference type="PANTHER" id="PTHR23409">
    <property type="entry name" value="RIBONUCLEOSIDE-DIPHOSPHATE REDUCTASE SMALL CHAIN"/>
    <property type="match status" value="1"/>
</dbReference>
<dbReference type="InterPro" id="IPR009078">
    <property type="entry name" value="Ferritin-like_SF"/>
</dbReference>
<dbReference type="GO" id="GO:0046872">
    <property type="term" value="F:metal ion binding"/>
    <property type="evidence" value="ECO:0007669"/>
    <property type="project" value="UniProtKB-KW"/>
</dbReference>
<evidence type="ECO:0000256" key="4">
    <source>
        <dbReference type="ARBA" id="ARBA00022723"/>
    </source>
</evidence>
<evidence type="ECO:0000256" key="3">
    <source>
        <dbReference type="ARBA" id="ARBA00012274"/>
    </source>
</evidence>
<reference evidence="7" key="1">
    <citation type="submission" date="2020-05" db="EMBL/GenBank/DDBJ databases">
        <authorList>
            <person name="Chiriac C."/>
            <person name="Salcher M."/>
            <person name="Ghai R."/>
            <person name="Kavagutti S V."/>
        </authorList>
    </citation>
    <scope>NUCLEOTIDE SEQUENCE</scope>
</reference>
<protein>
    <recommendedName>
        <fullName evidence="3">ribonucleoside-diphosphate reductase</fullName>
        <ecNumber evidence="3">1.17.4.1</ecNumber>
    </recommendedName>
</protein>
<evidence type="ECO:0000256" key="5">
    <source>
        <dbReference type="ARBA" id="ARBA00023002"/>
    </source>
</evidence>
<keyword evidence="4" id="KW-0479">Metal-binding</keyword>
<evidence type="ECO:0000313" key="7">
    <source>
        <dbReference type="EMBL" id="CAB5214726.1"/>
    </source>
</evidence>
<dbReference type="Pfam" id="PF00268">
    <property type="entry name" value="Ribonuc_red_sm"/>
    <property type="match status" value="1"/>
</dbReference>
<accession>A0A6J7WHQ3</accession>
<dbReference type="EMBL" id="LR798243">
    <property type="protein sequence ID" value="CAB5214726.1"/>
    <property type="molecule type" value="Genomic_DNA"/>
</dbReference>
<proteinExistence type="inferred from homology"/>
<name>A0A6J7WHQ3_9CAUD</name>
<comment type="similarity">
    <text evidence="2">Belongs to the ribonucleoside diphosphate reductase small chain family.</text>
</comment>
<dbReference type="GO" id="GO:0004748">
    <property type="term" value="F:ribonucleoside-diphosphate reductase activity, thioredoxin disulfide as acceptor"/>
    <property type="evidence" value="ECO:0007669"/>
    <property type="project" value="UniProtKB-EC"/>
</dbReference>
<evidence type="ECO:0000256" key="1">
    <source>
        <dbReference type="ARBA" id="ARBA00001962"/>
    </source>
</evidence>
<gene>
    <name evidence="7" type="ORF">UFOVP190_237</name>
</gene>
<dbReference type="CDD" id="cd01049">
    <property type="entry name" value="RNRR2"/>
    <property type="match status" value="1"/>
</dbReference>
<dbReference type="InterPro" id="IPR033909">
    <property type="entry name" value="RNR_small"/>
</dbReference>
<dbReference type="GO" id="GO:0009263">
    <property type="term" value="P:deoxyribonucleotide biosynthetic process"/>
    <property type="evidence" value="ECO:0007669"/>
    <property type="project" value="InterPro"/>
</dbReference>
<evidence type="ECO:0000256" key="2">
    <source>
        <dbReference type="ARBA" id="ARBA00009303"/>
    </source>
</evidence>
<dbReference type="EC" id="1.17.4.1" evidence="3"/>
<keyword evidence="6" id="KW-0408">Iron</keyword>
<dbReference type="SUPFAM" id="SSF47240">
    <property type="entry name" value="Ferritin-like"/>
    <property type="match status" value="1"/>
</dbReference>